<feature type="compositionally biased region" description="Polar residues" evidence="1">
    <location>
        <begin position="116"/>
        <end position="135"/>
    </location>
</feature>
<feature type="region of interest" description="Disordered" evidence="1">
    <location>
        <begin position="1"/>
        <end position="44"/>
    </location>
</feature>
<reference evidence="2 3" key="1">
    <citation type="submission" date="2018-11" db="EMBL/GenBank/DDBJ databases">
        <authorList>
            <consortium name="Pathogen Informatics"/>
        </authorList>
    </citation>
    <scope>NUCLEOTIDE SEQUENCE [LARGE SCALE GENOMIC DNA]</scope>
</reference>
<dbReference type="AlphaFoldDB" id="A0A3P7NRM0"/>
<dbReference type="EMBL" id="UYRU01050781">
    <property type="protein sequence ID" value="VDN11132.1"/>
    <property type="molecule type" value="Genomic_DNA"/>
</dbReference>
<gene>
    <name evidence="2" type="ORF">DILT_LOCUS6963</name>
</gene>
<protein>
    <submittedName>
        <fullName evidence="2">Uncharacterized protein</fullName>
    </submittedName>
</protein>
<evidence type="ECO:0000313" key="3">
    <source>
        <dbReference type="Proteomes" id="UP000281553"/>
    </source>
</evidence>
<feature type="compositionally biased region" description="Basic residues" evidence="1">
    <location>
        <begin position="136"/>
        <end position="147"/>
    </location>
</feature>
<proteinExistence type="predicted"/>
<dbReference type="Proteomes" id="UP000281553">
    <property type="component" value="Unassembled WGS sequence"/>
</dbReference>
<feature type="region of interest" description="Disordered" evidence="1">
    <location>
        <begin position="270"/>
        <end position="291"/>
    </location>
</feature>
<evidence type="ECO:0000313" key="2">
    <source>
        <dbReference type="EMBL" id="VDN11132.1"/>
    </source>
</evidence>
<feature type="compositionally biased region" description="Polar residues" evidence="1">
    <location>
        <begin position="1"/>
        <end position="15"/>
    </location>
</feature>
<feature type="region of interest" description="Disordered" evidence="1">
    <location>
        <begin position="116"/>
        <end position="163"/>
    </location>
</feature>
<name>A0A3P7NRM0_DIBLA</name>
<dbReference type="OrthoDB" id="10672875at2759"/>
<accession>A0A3P7NRM0</accession>
<evidence type="ECO:0000256" key="1">
    <source>
        <dbReference type="SAM" id="MobiDB-lite"/>
    </source>
</evidence>
<sequence>MKTPENANPSCQLLNGQEKPIVDREEQEEEEEKCMQTGDTSAGGVLSTGAVDNAANAKSTHPLKIELARTHTVQQLYSCRSVLTGAIYAGASSIDLLTEFPPVDQASISSRVSSTAAPVSAPGSASCSKHGSPSTFRRRHRWPSRRKASLEDSTPTSNSPSDYSHSLPLFDVELCSVSLPTVEDAERLHPLLAELDATPFLEIENTESVSHRTTCFQFEKTFICFALNTSRCRITLEFVFFLYLLASFVELFIDTYLSHSVLGASELVSASGSGTQPVCPIGERRRRSQDR</sequence>
<feature type="compositionally biased region" description="Polar residues" evidence="1">
    <location>
        <begin position="151"/>
        <end position="163"/>
    </location>
</feature>
<keyword evidence="3" id="KW-1185">Reference proteome</keyword>
<organism evidence="2 3">
    <name type="scientific">Dibothriocephalus latus</name>
    <name type="common">Fish tapeworm</name>
    <name type="synonym">Diphyllobothrium latum</name>
    <dbReference type="NCBI Taxonomy" id="60516"/>
    <lineage>
        <taxon>Eukaryota</taxon>
        <taxon>Metazoa</taxon>
        <taxon>Spiralia</taxon>
        <taxon>Lophotrochozoa</taxon>
        <taxon>Platyhelminthes</taxon>
        <taxon>Cestoda</taxon>
        <taxon>Eucestoda</taxon>
        <taxon>Diphyllobothriidea</taxon>
        <taxon>Diphyllobothriidae</taxon>
        <taxon>Dibothriocephalus</taxon>
    </lineage>
</organism>